<evidence type="ECO:0000313" key="2">
    <source>
        <dbReference type="EMBL" id="CAA9345597.1"/>
    </source>
</evidence>
<organism evidence="2">
    <name type="scientific">uncultured Cytophagales bacterium</name>
    <dbReference type="NCBI Taxonomy" id="158755"/>
    <lineage>
        <taxon>Bacteria</taxon>
        <taxon>Pseudomonadati</taxon>
        <taxon>Bacteroidota</taxon>
        <taxon>Sphingobacteriia</taxon>
        <taxon>Sphingobacteriales</taxon>
        <taxon>environmental samples</taxon>
    </lineage>
</organism>
<name>A0A6J4M442_9SPHI</name>
<gene>
    <name evidence="2" type="ORF">AVDCRST_MAG56-8153</name>
</gene>
<feature type="region of interest" description="Disordered" evidence="1">
    <location>
        <begin position="1"/>
        <end position="31"/>
    </location>
</feature>
<evidence type="ECO:0000256" key="1">
    <source>
        <dbReference type="SAM" id="MobiDB-lite"/>
    </source>
</evidence>
<proteinExistence type="predicted"/>
<accession>A0A6J4M442</accession>
<protein>
    <submittedName>
        <fullName evidence="2">Uncharacterized protein</fullName>
    </submittedName>
</protein>
<dbReference type="AlphaFoldDB" id="A0A6J4M442"/>
<feature type="compositionally biased region" description="Polar residues" evidence="1">
    <location>
        <begin position="11"/>
        <end position="31"/>
    </location>
</feature>
<dbReference type="EMBL" id="CADCTQ010000684">
    <property type="protein sequence ID" value="CAA9345597.1"/>
    <property type="molecule type" value="Genomic_DNA"/>
</dbReference>
<reference evidence="2" key="1">
    <citation type="submission" date="2020-02" db="EMBL/GenBank/DDBJ databases">
        <authorList>
            <person name="Meier V. D."/>
        </authorList>
    </citation>
    <scope>NUCLEOTIDE SEQUENCE</scope>
    <source>
        <strain evidence="2">AVDCRST_MAG56</strain>
    </source>
</reference>
<sequence>MVLFGAMPKRTNPTYASSTNPHPITNHPISTQHITTHHNQLITTNPIRL</sequence>